<protein>
    <submittedName>
        <fullName evidence="3">SpoIIE family protein phosphatase</fullName>
    </submittedName>
</protein>
<dbReference type="Gene3D" id="3.30.450.40">
    <property type="match status" value="1"/>
</dbReference>
<evidence type="ECO:0000313" key="4">
    <source>
        <dbReference type="Proteomes" id="UP001595764"/>
    </source>
</evidence>
<dbReference type="Pfam" id="PF07228">
    <property type="entry name" value="SpoIIE"/>
    <property type="match status" value="1"/>
</dbReference>
<reference evidence="4" key="1">
    <citation type="journal article" date="2019" name="Int. J. Syst. Evol. Microbiol.">
        <title>The Global Catalogue of Microorganisms (GCM) 10K type strain sequencing project: providing services to taxonomists for standard genome sequencing and annotation.</title>
        <authorList>
            <consortium name="The Broad Institute Genomics Platform"/>
            <consortium name="The Broad Institute Genome Sequencing Center for Infectious Disease"/>
            <person name="Wu L."/>
            <person name="Ma J."/>
        </authorList>
    </citation>
    <scope>NUCLEOTIDE SEQUENCE [LARGE SCALE GENOMIC DNA]</scope>
    <source>
        <strain evidence="4">CGMCC 4.7682</strain>
    </source>
</reference>
<evidence type="ECO:0000313" key="3">
    <source>
        <dbReference type="EMBL" id="MFC3513276.1"/>
    </source>
</evidence>
<feature type="domain" description="PPM-type phosphatase" evidence="2">
    <location>
        <begin position="299"/>
        <end position="522"/>
    </location>
</feature>
<dbReference type="SUPFAM" id="SSF55781">
    <property type="entry name" value="GAF domain-like"/>
    <property type="match status" value="1"/>
</dbReference>
<proteinExistence type="predicted"/>
<keyword evidence="1" id="KW-0378">Hydrolase</keyword>
<dbReference type="PANTHER" id="PTHR43156">
    <property type="entry name" value="STAGE II SPORULATION PROTEIN E-RELATED"/>
    <property type="match status" value="1"/>
</dbReference>
<evidence type="ECO:0000259" key="2">
    <source>
        <dbReference type="SMART" id="SM00331"/>
    </source>
</evidence>
<evidence type="ECO:0000256" key="1">
    <source>
        <dbReference type="ARBA" id="ARBA00022801"/>
    </source>
</evidence>
<dbReference type="EMBL" id="JBHRWI010000028">
    <property type="protein sequence ID" value="MFC3513276.1"/>
    <property type="molecule type" value="Genomic_DNA"/>
</dbReference>
<dbReference type="InterPro" id="IPR052016">
    <property type="entry name" value="Bact_Sigma-Reg"/>
</dbReference>
<dbReference type="InterPro" id="IPR036457">
    <property type="entry name" value="PPM-type-like_dom_sf"/>
</dbReference>
<organism evidence="3 4">
    <name type="scientific">Amycolatopsis halotolerans</name>
    <dbReference type="NCBI Taxonomy" id="330083"/>
    <lineage>
        <taxon>Bacteria</taxon>
        <taxon>Bacillati</taxon>
        <taxon>Actinomycetota</taxon>
        <taxon>Actinomycetes</taxon>
        <taxon>Pseudonocardiales</taxon>
        <taxon>Pseudonocardiaceae</taxon>
        <taxon>Amycolatopsis</taxon>
    </lineage>
</organism>
<accession>A0ABV7QMH8</accession>
<dbReference type="InterPro" id="IPR001932">
    <property type="entry name" value="PPM-type_phosphatase-like_dom"/>
</dbReference>
<dbReference type="SMART" id="SM00331">
    <property type="entry name" value="PP2C_SIG"/>
    <property type="match status" value="1"/>
</dbReference>
<dbReference type="Proteomes" id="UP001595764">
    <property type="component" value="Unassembled WGS sequence"/>
</dbReference>
<dbReference type="Gene3D" id="3.60.40.10">
    <property type="entry name" value="PPM-type phosphatase domain"/>
    <property type="match status" value="1"/>
</dbReference>
<dbReference type="InterPro" id="IPR029016">
    <property type="entry name" value="GAF-like_dom_sf"/>
</dbReference>
<gene>
    <name evidence="3" type="ORF">ACFORO_24110</name>
</gene>
<name>A0ABV7QMH8_9PSEU</name>
<comment type="caution">
    <text evidence="3">The sequence shown here is derived from an EMBL/GenBank/DDBJ whole genome shotgun (WGS) entry which is preliminary data.</text>
</comment>
<dbReference type="RefSeq" id="WP_377875276.1">
    <property type="nucleotide sequence ID" value="NZ_JBHMAY010000079.1"/>
</dbReference>
<dbReference type="SUPFAM" id="SSF81606">
    <property type="entry name" value="PP2C-like"/>
    <property type="match status" value="1"/>
</dbReference>
<sequence length="542" mass="57087">MADLKRADLSADVVSRWSSAPCPVLVTDAGGRVVARNAAAEQLLPEAAPGVVLAGAITGWPVGLHDGVIEGVRGAADSWERSYAVHPVTHDDGTITWWLTENTEARLAETALRTERRRAQFLAEASTALLGSLNLQRCMQVAGKLAVQHLADAALLITPAAQRSVPAVLCVRGREPEQIELAADLAEVPGLAEALQGFPPVPSRWIDPASAPAWLIPPGFGDVGSIVVTPLPGHGVPAGALVLLRKAERAAFSEDEEIFARLFAARSGVAMSAARMFAQQSSITETLMRELLPPVLHEVAGAELAGRYRAALDSERVGGDFYDVYPAAGDSPESLVVLGDVCGKGVEAAVLTGKVRNTLHALLPLASDHHRVLSMLNDALLSSHHTRFVTLALASVSQLAAGLRLRLTCAGHLPPLIVRASGAVEIVETVGTVVGVLPEIDTTTVEVMLEPGEACLLYTDGITEARGGPLGDQMFGEERLHEALTRCAGMPAEAIAEHVHMLAAEWAREREHDDMAVVVIAAPRGQHLSAVGGSGRGRYTAA</sequence>
<keyword evidence="4" id="KW-1185">Reference proteome</keyword>
<dbReference type="PANTHER" id="PTHR43156:SF2">
    <property type="entry name" value="STAGE II SPORULATION PROTEIN E"/>
    <property type="match status" value="1"/>
</dbReference>